<accession>A0ABP7VZU7</accession>
<keyword evidence="2" id="KW-1185">Reference proteome</keyword>
<evidence type="ECO:0008006" key="3">
    <source>
        <dbReference type="Google" id="ProtNLM"/>
    </source>
</evidence>
<evidence type="ECO:0000313" key="1">
    <source>
        <dbReference type="EMBL" id="GAA4077959.1"/>
    </source>
</evidence>
<dbReference type="EMBL" id="BAAAZG010000025">
    <property type="protein sequence ID" value="GAA4077959.1"/>
    <property type="molecule type" value="Genomic_DNA"/>
</dbReference>
<name>A0ABP7VZU7_9ACTN</name>
<sequence>MGALRKVIASVRNEWNERDEHLRSAYRAWVRAHHPDLGGDVEEFIAGLAHWRARIAPPMSPPGHQVQVGVFRSRGGLWQVARWWRRRRRSNRRVL</sequence>
<dbReference type="InterPro" id="IPR036869">
    <property type="entry name" value="J_dom_sf"/>
</dbReference>
<dbReference type="Proteomes" id="UP001500683">
    <property type="component" value="Unassembled WGS sequence"/>
</dbReference>
<reference evidence="2" key="1">
    <citation type="journal article" date="2019" name="Int. J. Syst. Evol. Microbiol.">
        <title>The Global Catalogue of Microorganisms (GCM) 10K type strain sequencing project: providing services to taxonomists for standard genome sequencing and annotation.</title>
        <authorList>
            <consortium name="The Broad Institute Genomics Platform"/>
            <consortium name="The Broad Institute Genome Sequencing Center for Infectious Disease"/>
            <person name="Wu L."/>
            <person name="Ma J."/>
        </authorList>
    </citation>
    <scope>NUCLEOTIDE SEQUENCE [LARGE SCALE GENOMIC DNA]</scope>
    <source>
        <strain evidence="2">JCM 16702</strain>
    </source>
</reference>
<proteinExistence type="predicted"/>
<comment type="caution">
    <text evidence="1">The sequence shown here is derived from an EMBL/GenBank/DDBJ whole genome shotgun (WGS) entry which is preliminary data.</text>
</comment>
<dbReference type="SUPFAM" id="SSF46565">
    <property type="entry name" value="Chaperone J-domain"/>
    <property type="match status" value="1"/>
</dbReference>
<gene>
    <name evidence="1" type="ORF">GCM10022214_39810</name>
</gene>
<evidence type="ECO:0000313" key="2">
    <source>
        <dbReference type="Proteomes" id="UP001500683"/>
    </source>
</evidence>
<protein>
    <recommendedName>
        <fullName evidence="3">J domain-containing protein</fullName>
    </recommendedName>
</protein>
<organism evidence="1 2">
    <name type="scientific">Actinomadura miaoliensis</name>
    <dbReference type="NCBI Taxonomy" id="430685"/>
    <lineage>
        <taxon>Bacteria</taxon>
        <taxon>Bacillati</taxon>
        <taxon>Actinomycetota</taxon>
        <taxon>Actinomycetes</taxon>
        <taxon>Streptosporangiales</taxon>
        <taxon>Thermomonosporaceae</taxon>
        <taxon>Actinomadura</taxon>
    </lineage>
</organism>